<comment type="caution">
    <text evidence="1">The sequence shown here is derived from an EMBL/GenBank/DDBJ whole genome shotgun (WGS) entry which is preliminary data.</text>
</comment>
<gene>
    <name evidence="1" type="ORF">M153_796000121</name>
</gene>
<keyword evidence="2" id="KW-1185">Reference proteome</keyword>
<dbReference type="EMBL" id="LGUB01000304">
    <property type="protein sequence ID" value="KRH93530.1"/>
    <property type="molecule type" value="Genomic_DNA"/>
</dbReference>
<sequence>MHGLIYETSIHVRQNQPGSVLLIKYDYARIGVFLAYRRVK</sequence>
<dbReference type="AlphaFoldDB" id="A0A0R0LWA4"/>
<dbReference type="Proteomes" id="UP000051530">
    <property type="component" value="Unassembled WGS sequence"/>
</dbReference>
<protein>
    <submittedName>
        <fullName evidence="1">Uncharacterized protein</fullName>
    </submittedName>
</protein>
<reference evidence="1 2" key="1">
    <citation type="submission" date="2015-07" db="EMBL/GenBank/DDBJ databases">
        <title>The genome of Pseudoloma neurophilia, a relevant intracellular parasite of the zebrafish.</title>
        <authorList>
            <person name="Ndikumana S."/>
            <person name="Pelin A."/>
            <person name="Sanders J."/>
            <person name="Corradi N."/>
        </authorList>
    </citation>
    <scope>NUCLEOTIDE SEQUENCE [LARGE SCALE GENOMIC DNA]</scope>
    <source>
        <strain evidence="1 2">MK1</strain>
    </source>
</reference>
<evidence type="ECO:0000313" key="2">
    <source>
        <dbReference type="Proteomes" id="UP000051530"/>
    </source>
</evidence>
<dbReference type="VEuPathDB" id="MicrosporidiaDB:M153_796000121"/>
<name>A0A0R0LWA4_9MICR</name>
<feature type="non-terminal residue" evidence="1">
    <location>
        <position position="40"/>
    </location>
</feature>
<organism evidence="1 2">
    <name type="scientific">Pseudoloma neurophilia</name>
    <dbReference type="NCBI Taxonomy" id="146866"/>
    <lineage>
        <taxon>Eukaryota</taxon>
        <taxon>Fungi</taxon>
        <taxon>Fungi incertae sedis</taxon>
        <taxon>Microsporidia</taxon>
        <taxon>Pseudoloma</taxon>
    </lineage>
</organism>
<evidence type="ECO:0000313" key="1">
    <source>
        <dbReference type="EMBL" id="KRH93530.1"/>
    </source>
</evidence>
<accession>A0A0R0LWA4</accession>
<proteinExistence type="predicted"/>